<dbReference type="SUPFAM" id="SSF56059">
    <property type="entry name" value="Glutathione synthetase ATP-binding domain-like"/>
    <property type="match status" value="1"/>
</dbReference>
<reference evidence="20" key="1">
    <citation type="submission" date="2022-03" db="EMBL/GenBank/DDBJ databases">
        <title>Complete genome sequence of Caldinitratiruptor microaerophilus.</title>
        <authorList>
            <person name="Mukaiyama R."/>
            <person name="Nishiyama T."/>
            <person name="Ueda K."/>
        </authorList>
    </citation>
    <scope>NUCLEOTIDE SEQUENCE</scope>
    <source>
        <strain evidence="20">JCM 16183</strain>
    </source>
</reference>
<dbReference type="Gene3D" id="3.20.20.60">
    <property type="entry name" value="Phosphoenolpyruvate-binding domains"/>
    <property type="match status" value="1"/>
</dbReference>
<dbReference type="InterPro" id="IPR002192">
    <property type="entry name" value="PPDK_AMP/ATP-bd"/>
</dbReference>
<dbReference type="EMBL" id="AP025628">
    <property type="protein sequence ID" value="BDG60986.1"/>
    <property type="molecule type" value="Genomic_DNA"/>
</dbReference>
<dbReference type="Pfam" id="PF01326">
    <property type="entry name" value="PPDK_N"/>
    <property type="match status" value="1"/>
</dbReference>
<evidence type="ECO:0000313" key="21">
    <source>
        <dbReference type="Proteomes" id="UP001163687"/>
    </source>
</evidence>
<evidence type="ECO:0000256" key="14">
    <source>
        <dbReference type="ARBA" id="ARBA00047700"/>
    </source>
</evidence>
<evidence type="ECO:0000256" key="15">
    <source>
        <dbReference type="PIRNR" id="PIRNR000854"/>
    </source>
</evidence>
<evidence type="ECO:0000259" key="18">
    <source>
        <dbReference type="Pfam" id="PF01326"/>
    </source>
</evidence>
<evidence type="ECO:0000256" key="9">
    <source>
        <dbReference type="ARBA" id="ARBA00022741"/>
    </source>
</evidence>
<feature type="domain" description="PEP-utilising enzyme mobile" evidence="17">
    <location>
        <begin position="390"/>
        <end position="458"/>
    </location>
</feature>
<evidence type="ECO:0000259" key="17">
    <source>
        <dbReference type="Pfam" id="PF00391"/>
    </source>
</evidence>
<evidence type="ECO:0000256" key="6">
    <source>
        <dbReference type="ARBA" id="ARBA00021623"/>
    </source>
</evidence>
<evidence type="ECO:0000256" key="16">
    <source>
        <dbReference type="SAM" id="MobiDB-lite"/>
    </source>
</evidence>
<dbReference type="InterPro" id="IPR015813">
    <property type="entry name" value="Pyrv/PenolPyrv_kinase-like_dom"/>
</dbReference>
<evidence type="ECO:0000313" key="20">
    <source>
        <dbReference type="EMBL" id="BDG60986.1"/>
    </source>
</evidence>
<dbReference type="Proteomes" id="UP001163687">
    <property type="component" value="Chromosome"/>
</dbReference>
<feature type="region of interest" description="Disordered" evidence="16">
    <location>
        <begin position="469"/>
        <end position="493"/>
    </location>
</feature>
<keyword evidence="9 15" id="KW-0547">Nucleotide-binding</keyword>
<feature type="domain" description="PEP-utilising enzyme C-terminal" evidence="19">
    <location>
        <begin position="497"/>
        <end position="790"/>
    </location>
</feature>
<gene>
    <name evidence="20" type="ORF">caldi_20760</name>
</gene>
<dbReference type="Gene3D" id="3.30.1490.20">
    <property type="entry name" value="ATP-grasp fold, A domain"/>
    <property type="match status" value="1"/>
</dbReference>
<comment type="similarity">
    <text evidence="4 15">Belongs to the PEP-utilizing enzyme family.</text>
</comment>
<proteinExistence type="inferred from homology"/>
<dbReference type="GO" id="GO:0005524">
    <property type="term" value="F:ATP binding"/>
    <property type="evidence" value="ECO:0007669"/>
    <property type="project" value="UniProtKB-KW"/>
</dbReference>
<evidence type="ECO:0000256" key="11">
    <source>
        <dbReference type="ARBA" id="ARBA00022840"/>
    </source>
</evidence>
<dbReference type="InterPro" id="IPR008279">
    <property type="entry name" value="PEP-util_enz_mobile_dom"/>
</dbReference>
<comment type="pathway">
    <text evidence="3 15">Carbohydrate biosynthesis; gluconeogenesis.</text>
</comment>
<dbReference type="Pfam" id="PF02896">
    <property type="entry name" value="PEP-utilizers_C"/>
    <property type="match status" value="1"/>
</dbReference>
<evidence type="ECO:0000256" key="4">
    <source>
        <dbReference type="ARBA" id="ARBA00007837"/>
    </source>
</evidence>
<keyword evidence="11 15" id="KW-0067">ATP-binding</keyword>
<dbReference type="PANTHER" id="PTHR43030:SF1">
    <property type="entry name" value="PHOSPHOENOLPYRUVATE SYNTHASE"/>
    <property type="match status" value="1"/>
</dbReference>
<feature type="domain" description="Pyruvate phosphate dikinase AMP/ATP-binding" evidence="18">
    <location>
        <begin position="29"/>
        <end position="339"/>
    </location>
</feature>
<dbReference type="SUPFAM" id="SSF51621">
    <property type="entry name" value="Phosphoenolpyruvate/pyruvate domain"/>
    <property type="match status" value="1"/>
</dbReference>
<dbReference type="InterPro" id="IPR013815">
    <property type="entry name" value="ATP_grasp_subdomain_1"/>
</dbReference>
<evidence type="ECO:0000256" key="10">
    <source>
        <dbReference type="ARBA" id="ARBA00022777"/>
    </source>
</evidence>
<evidence type="ECO:0000256" key="5">
    <source>
        <dbReference type="ARBA" id="ARBA00011996"/>
    </source>
</evidence>
<dbReference type="KEGG" id="cmic:caldi_20760"/>
<dbReference type="InterPro" id="IPR000121">
    <property type="entry name" value="PEP_util_C"/>
</dbReference>
<comment type="function">
    <text evidence="2 15">Catalyzes the phosphorylation of pyruvate to phosphoenolpyruvate.</text>
</comment>
<sequence>MRPDSTVPVAHARPGWVLPLAAAGRGAADQVGGKCAGLGELISLGIPVPEGFAVTVHAFRYFLEHNRLREPIASLLREAGAADPARLQAVSARIRDLVEAQPLGDLDAAIRAAYRQLGGGGCALVAVRSSAVAEDQVDASFAGQLDTYLFVRGEEAVLAAVRRCFGSAFTARSLAYRRERGLDLLGADMSVAVQRMVVPRSAGVLFTLDPRTGDRTVVAVEACFGAGESLAQGRVTPDLYLVDKSGPDGSPAVRHRRIETKAVMTVPDPAGGTREVPVPPELRRRACLTDGELLELARWGMRIEQHYGAPVDVEWALEEETGRLYILQARPETVWSRRGPAPPDPRANGGGHPEVGPAARVILRGLGASPGVATGRVRVIRDVAEIPRFRPGEILVTEMTTTEWLPAMRAAAALVTDAGGVTCHAAIVSRELGIPCVVGTGSATRTLVTGQEVTVDAVLGTVYEGRVDGTRRGAPGATGTPAGPAPGAGAPGASAITPVTATRLFMILGNLERLPEVRSLPFDGIGMMRIEFLIAERIGVHPLHLIDQGRADEFVDRLAGGIAELAGAVAPRPVIVRFSDLKTNEYRVLRGGADHEPVEANPMIGWRGAARYVSAEYEAAFRLEVRAVRRVREAGGLRNVHVMIPFARRTREVEAIHRILAEEGLRRGPDFQVWIMTEVPSNFILADRFARLCDGFAIGTNDVVQTNLGVDRDSELLARMGYFDELSPAVLAPIGHLIDAAHRNRIPAMVCGQAPSVYPEFCEYVVRRGADILGLQPDAVARTREIVAAVEQQMLIEGLAGRRSP</sequence>
<dbReference type="InterPro" id="IPR040442">
    <property type="entry name" value="Pyrv_kinase-like_dom_sf"/>
</dbReference>
<dbReference type="NCBIfam" id="NF005057">
    <property type="entry name" value="PRK06464.1"/>
    <property type="match status" value="1"/>
</dbReference>
<name>A0AA35CP40_9FIRM</name>
<keyword evidence="8 15" id="KW-0479">Metal-binding</keyword>
<feature type="region of interest" description="Disordered" evidence="16">
    <location>
        <begin position="335"/>
        <end position="354"/>
    </location>
</feature>
<dbReference type="PANTHER" id="PTHR43030">
    <property type="entry name" value="PHOSPHOENOLPYRUVATE SYNTHASE"/>
    <property type="match status" value="1"/>
</dbReference>
<dbReference type="GO" id="GO:0046872">
    <property type="term" value="F:metal ion binding"/>
    <property type="evidence" value="ECO:0007669"/>
    <property type="project" value="UniProtKB-KW"/>
</dbReference>
<dbReference type="Pfam" id="PF00391">
    <property type="entry name" value="PEP-utilizers"/>
    <property type="match status" value="1"/>
</dbReference>
<keyword evidence="21" id="KW-1185">Reference proteome</keyword>
<dbReference type="RefSeq" id="WP_264841669.1">
    <property type="nucleotide sequence ID" value="NZ_AP025628.1"/>
</dbReference>
<evidence type="ECO:0000256" key="8">
    <source>
        <dbReference type="ARBA" id="ARBA00022723"/>
    </source>
</evidence>
<keyword evidence="10 15" id="KW-0418">Kinase</keyword>
<dbReference type="InterPro" id="IPR006319">
    <property type="entry name" value="PEP_synth"/>
</dbReference>
<dbReference type="PROSITE" id="PS00370">
    <property type="entry name" value="PEP_ENZYMES_PHOS_SITE"/>
    <property type="match status" value="1"/>
</dbReference>
<organism evidence="20 21">
    <name type="scientific">Caldinitratiruptor microaerophilus</name>
    <dbReference type="NCBI Taxonomy" id="671077"/>
    <lineage>
        <taxon>Bacteria</taxon>
        <taxon>Bacillati</taxon>
        <taxon>Bacillota</taxon>
        <taxon>Clostridia</taxon>
        <taxon>Eubacteriales</taxon>
        <taxon>Symbiobacteriaceae</taxon>
        <taxon>Caldinitratiruptor</taxon>
    </lineage>
</organism>
<comment type="catalytic activity">
    <reaction evidence="14 15">
        <text>pyruvate + ATP + H2O = phosphoenolpyruvate + AMP + phosphate + 2 H(+)</text>
        <dbReference type="Rhea" id="RHEA:11364"/>
        <dbReference type="ChEBI" id="CHEBI:15361"/>
        <dbReference type="ChEBI" id="CHEBI:15377"/>
        <dbReference type="ChEBI" id="CHEBI:15378"/>
        <dbReference type="ChEBI" id="CHEBI:30616"/>
        <dbReference type="ChEBI" id="CHEBI:43474"/>
        <dbReference type="ChEBI" id="CHEBI:58702"/>
        <dbReference type="ChEBI" id="CHEBI:456215"/>
        <dbReference type="EC" id="2.7.9.2"/>
    </reaction>
</comment>
<dbReference type="AlphaFoldDB" id="A0AA35CP40"/>
<keyword evidence="12 15" id="KW-0460">Magnesium</keyword>
<dbReference type="Gene3D" id="3.30.470.20">
    <property type="entry name" value="ATP-grasp fold, B domain"/>
    <property type="match status" value="1"/>
</dbReference>
<dbReference type="NCBIfam" id="TIGR01418">
    <property type="entry name" value="PEP_synth"/>
    <property type="match status" value="1"/>
</dbReference>
<evidence type="ECO:0000256" key="2">
    <source>
        <dbReference type="ARBA" id="ARBA00002988"/>
    </source>
</evidence>
<evidence type="ECO:0000256" key="7">
    <source>
        <dbReference type="ARBA" id="ARBA00022679"/>
    </source>
</evidence>
<dbReference type="GO" id="GO:0008986">
    <property type="term" value="F:pyruvate, water dikinase activity"/>
    <property type="evidence" value="ECO:0007669"/>
    <property type="project" value="UniProtKB-EC"/>
</dbReference>
<comment type="cofactor">
    <cofactor evidence="1 15">
        <name>Mg(2+)</name>
        <dbReference type="ChEBI" id="CHEBI:18420"/>
    </cofactor>
</comment>
<evidence type="ECO:0000256" key="12">
    <source>
        <dbReference type="ARBA" id="ARBA00022842"/>
    </source>
</evidence>
<feature type="compositionally biased region" description="Low complexity" evidence="16">
    <location>
        <begin position="473"/>
        <end position="493"/>
    </location>
</feature>
<accession>A0AA35CP40</accession>
<evidence type="ECO:0000256" key="13">
    <source>
        <dbReference type="ARBA" id="ARBA00033470"/>
    </source>
</evidence>
<evidence type="ECO:0000256" key="3">
    <source>
        <dbReference type="ARBA" id="ARBA00004742"/>
    </source>
</evidence>
<dbReference type="PIRSF" id="PIRSF000854">
    <property type="entry name" value="PEP_synthase"/>
    <property type="match status" value="1"/>
</dbReference>
<evidence type="ECO:0000256" key="1">
    <source>
        <dbReference type="ARBA" id="ARBA00001946"/>
    </source>
</evidence>
<dbReference type="InterPro" id="IPR018274">
    <property type="entry name" value="PEP_util_AS"/>
</dbReference>
<dbReference type="InterPro" id="IPR036637">
    <property type="entry name" value="Phosphohistidine_dom_sf"/>
</dbReference>
<dbReference type="EC" id="2.7.9.2" evidence="5 15"/>
<dbReference type="SUPFAM" id="SSF52009">
    <property type="entry name" value="Phosphohistidine domain"/>
    <property type="match status" value="1"/>
</dbReference>
<keyword evidence="7 15" id="KW-0808">Transferase</keyword>
<dbReference type="Gene3D" id="3.50.30.10">
    <property type="entry name" value="Phosphohistidine domain"/>
    <property type="match status" value="1"/>
</dbReference>
<protein>
    <recommendedName>
        <fullName evidence="6 15">Phosphoenolpyruvate synthase</fullName>
        <shortName evidence="15">PEP synthase</shortName>
        <ecNumber evidence="5 15">2.7.9.2</ecNumber>
    </recommendedName>
    <alternativeName>
        <fullName evidence="13 15">Pyruvate, water dikinase</fullName>
    </alternativeName>
</protein>
<evidence type="ECO:0000259" key="19">
    <source>
        <dbReference type="Pfam" id="PF02896"/>
    </source>
</evidence>